<evidence type="ECO:0008006" key="3">
    <source>
        <dbReference type="Google" id="ProtNLM"/>
    </source>
</evidence>
<sequence length="104" mass="11668">MSNKRKQYSPAFKAKVALDAVRGEKTVSELASGYSLHPTVINNWKRQLLEGASDLFEGNRKPPVDASQPAQIDELYRQIGPLKVERDFLASRSAQLGLSRDKPW</sequence>
<dbReference type="GO" id="GO:0043565">
    <property type="term" value="F:sequence-specific DNA binding"/>
    <property type="evidence" value="ECO:0007669"/>
    <property type="project" value="InterPro"/>
</dbReference>
<proteinExistence type="predicted"/>
<dbReference type="GO" id="GO:0006313">
    <property type="term" value="P:DNA transposition"/>
    <property type="evidence" value="ECO:0007669"/>
    <property type="project" value="InterPro"/>
</dbReference>
<dbReference type="Proteomes" id="UP000249081">
    <property type="component" value="Unassembled WGS sequence"/>
</dbReference>
<gene>
    <name evidence="1" type="ORF">DCF17_14230</name>
</gene>
<dbReference type="AlphaFoldDB" id="A0A2W4W0X1"/>
<dbReference type="SUPFAM" id="SSF48295">
    <property type="entry name" value="TrpR-like"/>
    <property type="match status" value="1"/>
</dbReference>
<reference evidence="2" key="1">
    <citation type="submission" date="2018-04" db="EMBL/GenBank/DDBJ databases">
        <authorList>
            <person name="Cornet L."/>
        </authorList>
    </citation>
    <scope>NUCLEOTIDE SEQUENCE [LARGE SCALE GENOMIC DNA]</scope>
</reference>
<dbReference type="GO" id="GO:0004803">
    <property type="term" value="F:transposase activity"/>
    <property type="evidence" value="ECO:0007669"/>
    <property type="project" value="InterPro"/>
</dbReference>
<dbReference type="EMBL" id="QBMN01000099">
    <property type="protein sequence ID" value="PZO38753.1"/>
    <property type="molecule type" value="Genomic_DNA"/>
</dbReference>
<dbReference type="InterPro" id="IPR010921">
    <property type="entry name" value="Trp_repressor/repl_initiator"/>
</dbReference>
<evidence type="ECO:0000313" key="1">
    <source>
        <dbReference type="EMBL" id="PZO38753.1"/>
    </source>
</evidence>
<dbReference type="Pfam" id="PF01527">
    <property type="entry name" value="HTH_Tnp_1"/>
    <property type="match status" value="1"/>
</dbReference>
<name>A0A2W4W0X1_9CYAN</name>
<evidence type="ECO:0000313" key="2">
    <source>
        <dbReference type="Proteomes" id="UP000249081"/>
    </source>
</evidence>
<accession>A0A2W4W0X1</accession>
<organism evidence="1 2">
    <name type="scientific">Shackletoniella antarctica</name>
    <dbReference type="NCBI Taxonomy" id="268115"/>
    <lineage>
        <taxon>Bacteria</taxon>
        <taxon>Bacillati</taxon>
        <taxon>Cyanobacteriota</taxon>
        <taxon>Cyanophyceae</taxon>
        <taxon>Oculatellales</taxon>
        <taxon>Oculatellaceae</taxon>
        <taxon>Shackletoniella</taxon>
    </lineage>
</organism>
<dbReference type="InterPro" id="IPR002514">
    <property type="entry name" value="Transposase_8"/>
</dbReference>
<protein>
    <recommendedName>
        <fullName evidence="3">Transposase</fullName>
    </recommendedName>
</protein>
<comment type="caution">
    <text evidence="1">The sequence shown here is derived from an EMBL/GenBank/DDBJ whole genome shotgun (WGS) entry which is preliminary data.</text>
</comment>
<reference evidence="1 2" key="2">
    <citation type="submission" date="2018-06" db="EMBL/GenBank/DDBJ databases">
        <title>Metagenomic assembly of (sub)arctic Cyanobacteria and their associated microbiome from non-axenic cultures.</title>
        <authorList>
            <person name="Baurain D."/>
        </authorList>
    </citation>
    <scope>NUCLEOTIDE SEQUENCE [LARGE SCALE GENOMIC DNA]</scope>
    <source>
        <strain evidence="1">ULC041bin1</strain>
    </source>
</reference>